<dbReference type="Proteomes" id="UP000271098">
    <property type="component" value="Unassembled WGS sequence"/>
</dbReference>
<dbReference type="SUPFAM" id="SSF81321">
    <property type="entry name" value="Family A G protein-coupled receptor-like"/>
    <property type="match status" value="1"/>
</dbReference>
<dbReference type="PANTHER" id="PTHR45695:SF23">
    <property type="entry name" value="GALANIN-LIKE G-PROTEIN COUPLED RECEPTOR NPR-9"/>
    <property type="match status" value="1"/>
</dbReference>
<dbReference type="Pfam" id="PF00001">
    <property type="entry name" value="7tm_1"/>
    <property type="match status" value="1"/>
</dbReference>
<feature type="transmembrane region" description="Helical" evidence="11">
    <location>
        <begin position="77"/>
        <end position="97"/>
    </location>
</feature>
<dbReference type="PROSITE" id="PS00237">
    <property type="entry name" value="G_PROTEIN_RECEP_F1_1"/>
    <property type="match status" value="1"/>
</dbReference>
<evidence type="ECO:0000256" key="11">
    <source>
        <dbReference type="SAM" id="Phobius"/>
    </source>
</evidence>
<evidence type="ECO:0000256" key="6">
    <source>
        <dbReference type="ARBA" id="ARBA00023136"/>
    </source>
</evidence>
<evidence type="ECO:0000313" key="13">
    <source>
        <dbReference type="EMBL" id="VDN39427.1"/>
    </source>
</evidence>
<gene>
    <name evidence="13" type="ORF">GPUH_LOCUS22076</name>
</gene>
<keyword evidence="8" id="KW-0675">Receptor</keyword>
<evidence type="ECO:0000256" key="1">
    <source>
        <dbReference type="ARBA" id="ARBA00004651"/>
    </source>
</evidence>
<evidence type="ECO:0000313" key="14">
    <source>
        <dbReference type="Proteomes" id="UP000271098"/>
    </source>
</evidence>
<keyword evidence="5" id="KW-0297">G-protein coupled receptor</keyword>
<keyword evidence="7" id="KW-1015">Disulfide bond</keyword>
<dbReference type="InterPro" id="IPR000276">
    <property type="entry name" value="GPCR_Rhodpsn"/>
</dbReference>
<dbReference type="PROSITE" id="PS50262">
    <property type="entry name" value="G_PROTEIN_RECEP_F1_2"/>
    <property type="match status" value="1"/>
</dbReference>
<keyword evidence="6 11" id="KW-0472">Membrane</keyword>
<dbReference type="WBParaSite" id="GPUH_0002210601-mRNA-1">
    <property type="protein sequence ID" value="GPUH_0002210601-mRNA-1"/>
    <property type="gene ID" value="GPUH_0002210601"/>
</dbReference>
<comment type="subcellular location">
    <subcellularLocation>
        <location evidence="1">Cell membrane</location>
        <topology evidence="1">Multi-pass membrane protein</topology>
    </subcellularLocation>
</comment>
<evidence type="ECO:0000256" key="8">
    <source>
        <dbReference type="ARBA" id="ARBA00023170"/>
    </source>
</evidence>
<protein>
    <submittedName>
        <fullName evidence="15">G_PROTEIN_RECEP_F1_2 domain-containing protein</fullName>
    </submittedName>
</protein>
<dbReference type="InterPro" id="IPR017452">
    <property type="entry name" value="GPCR_Rhodpsn_7TM"/>
</dbReference>
<keyword evidence="4 11" id="KW-1133">Transmembrane helix</keyword>
<dbReference type="EMBL" id="UYRT01094183">
    <property type="protein sequence ID" value="VDN39427.1"/>
    <property type="molecule type" value="Genomic_DNA"/>
</dbReference>
<dbReference type="PRINTS" id="PR00663">
    <property type="entry name" value="GALANINR"/>
</dbReference>
<organism evidence="15">
    <name type="scientific">Gongylonema pulchrum</name>
    <dbReference type="NCBI Taxonomy" id="637853"/>
    <lineage>
        <taxon>Eukaryota</taxon>
        <taxon>Metazoa</taxon>
        <taxon>Ecdysozoa</taxon>
        <taxon>Nematoda</taxon>
        <taxon>Chromadorea</taxon>
        <taxon>Rhabditida</taxon>
        <taxon>Spirurina</taxon>
        <taxon>Spiruromorpha</taxon>
        <taxon>Spiruroidea</taxon>
        <taxon>Gongylonematidae</taxon>
        <taxon>Gongylonema</taxon>
    </lineage>
</organism>
<dbReference type="GO" id="GO:0005886">
    <property type="term" value="C:plasma membrane"/>
    <property type="evidence" value="ECO:0007669"/>
    <property type="project" value="UniProtKB-SubCell"/>
</dbReference>
<dbReference type="InterPro" id="IPR000405">
    <property type="entry name" value="Galanin_rcpt"/>
</dbReference>
<evidence type="ECO:0000256" key="5">
    <source>
        <dbReference type="ARBA" id="ARBA00023040"/>
    </source>
</evidence>
<keyword evidence="3 11" id="KW-0812">Transmembrane</keyword>
<evidence type="ECO:0000256" key="3">
    <source>
        <dbReference type="ARBA" id="ARBA00022692"/>
    </source>
</evidence>
<feature type="transmembrane region" description="Helical" evidence="11">
    <location>
        <begin position="44"/>
        <end position="65"/>
    </location>
</feature>
<keyword evidence="10" id="KW-0807">Transducer</keyword>
<dbReference type="Gene3D" id="1.20.1070.10">
    <property type="entry name" value="Rhodopsin 7-helix transmembrane proteins"/>
    <property type="match status" value="1"/>
</dbReference>
<dbReference type="PANTHER" id="PTHR45695">
    <property type="entry name" value="LEUCOKININ RECEPTOR-RELATED"/>
    <property type="match status" value="1"/>
</dbReference>
<evidence type="ECO:0000259" key="12">
    <source>
        <dbReference type="PROSITE" id="PS50262"/>
    </source>
</evidence>
<keyword evidence="2" id="KW-1003">Cell membrane</keyword>
<keyword evidence="14" id="KW-1185">Reference proteome</keyword>
<proteinExistence type="predicted"/>
<reference evidence="13 14" key="2">
    <citation type="submission" date="2018-11" db="EMBL/GenBank/DDBJ databases">
        <authorList>
            <consortium name="Pathogen Informatics"/>
        </authorList>
    </citation>
    <scope>NUCLEOTIDE SEQUENCE [LARGE SCALE GENOMIC DNA]</scope>
</reference>
<keyword evidence="9" id="KW-0325">Glycoprotein</keyword>
<dbReference type="OrthoDB" id="2132067at2759"/>
<reference evidence="15" key="1">
    <citation type="submission" date="2016-06" db="UniProtKB">
        <authorList>
            <consortium name="WormBaseParasite"/>
        </authorList>
    </citation>
    <scope>IDENTIFICATION</scope>
</reference>
<feature type="domain" description="G-protein coupled receptors family 1 profile" evidence="12">
    <location>
        <begin position="1"/>
        <end position="112"/>
    </location>
</feature>
<evidence type="ECO:0000256" key="9">
    <source>
        <dbReference type="ARBA" id="ARBA00023180"/>
    </source>
</evidence>
<accession>A0A183EM88</accession>
<evidence type="ECO:0000256" key="7">
    <source>
        <dbReference type="ARBA" id="ARBA00023157"/>
    </source>
</evidence>
<evidence type="ECO:0000313" key="15">
    <source>
        <dbReference type="WBParaSite" id="GPUH_0002210601-mRNA-1"/>
    </source>
</evidence>
<dbReference type="AlphaFoldDB" id="A0A183EM88"/>
<name>A0A183EM88_9BILA</name>
<evidence type="ECO:0000256" key="10">
    <source>
        <dbReference type="ARBA" id="ARBA00023224"/>
    </source>
</evidence>
<sequence length="112" mass="12793">MTGLACSDLMFLTLCVPFTAIDYASPVWLFPRWMCSMINYLQHSAAYFSVWTLTLMALDRFLAVCFPVNSMTLRNTVNTVITISIVYAFILISQIPIASIHDIYTYDFIIET</sequence>
<dbReference type="GO" id="GO:0004930">
    <property type="term" value="F:G protein-coupled receptor activity"/>
    <property type="evidence" value="ECO:0007669"/>
    <property type="project" value="UniProtKB-KW"/>
</dbReference>
<evidence type="ECO:0000256" key="4">
    <source>
        <dbReference type="ARBA" id="ARBA00022989"/>
    </source>
</evidence>
<evidence type="ECO:0000256" key="2">
    <source>
        <dbReference type="ARBA" id="ARBA00022475"/>
    </source>
</evidence>